<dbReference type="InterPro" id="IPR036457">
    <property type="entry name" value="PPM-type-like_dom_sf"/>
</dbReference>
<feature type="domain" description="PPM-type phosphatase" evidence="1">
    <location>
        <begin position="1"/>
        <end position="141"/>
    </location>
</feature>
<dbReference type="PROSITE" id="PS51746">
    <property type="entry name" value="PPM_2"/>
    <property type="match status" value="1"/>
</dbReference>
<reference evidence="2 3" key="1">
    <citation type="submission" date="2020-02" db="EMBL/GenBank/DDBJ databases">
        <title>Draft genome sequence of Haematococcus lacustris strain NIES-144.</title>
        <authorList>
            <person name="Morimoto D."/>
            <person name="Nakagawa S."/>
            <person name="Yoshida T."/>
            <person name="Sawayama S."/>
        </authorList>
    </citation>
    <scope>NUCLEOTIDE SEQUENCE [LARGE SCALE GENOMIC DNA]</scope>
    <source>
        <strain evidence="2 3">NIES-144</strain>
    </source>
</reference>
<protein>
    <recommendedName>
        <fullName evidence="1">PPM-type phosphatase domain-containing protein</fullName>
    </recommendedName>
</protein>
<dbReference type="Pfam" id="PF00481">
    <property type="entry name" value="PP2C"/>
    <property type="match status" value="1"/>
</dbReference>
<dbReference type="Proteomes" id="UP000485058">
    <property type="component" value="Unassembled WGS sequence"/>
</dbReference>
<feature type="non-terminal residue" evidence="2">
    <location>
        <position position="1"/>
    </location>
</feature>
<comment type="caution">
    <text evidence="2">The sequence shown here is derived from an EMBL/GenBank/DDBJ whole genome shotgun (WGS) entry which is preliminary data.</text>
</comment>
<organism evidence="2 3">
    <name type="scientific">Haematococcus lacustris</name>
    <name type="common">Green alga</name>
    <name type="synonym">Haematococcus pluvialis</name>
    <dbReference type="NCBI Taxonomy" id="44745"/>
    <lineage>
        <taxon>Eukaryota</taxon>
        <taxon>Viridiplantae</taxon>
        <taxon>Chlorophyta</taxon>
        <taxon>core chlorophytes</taxon>
        <taxon>Chlorophyceae</taxon>
        <taxon>CS clade</taxon>
        <taxon>Chlamydomonadales</taxon>
        <taxon>Haematococcaceae</taxon>
        <taxon>Haematococcus</taxon>
    </lineage>
</organism>
<dbReference type="GO" id="GO:0004722">
    <property type="term" value="F:protein serine/threonine phosphatase activity"/>
    <property type="evidence" value="ECO:0007669"/>
    <property type="project" value="InterPro"/>
</dbReference>
<sequence length="147" mass="15532">LIKQAKKRLPDRPLALAYGAAGFSGSGSIGCRGVPVSQMLKEVANLKHITVTLATWDAVWEVYLDPNVEVVPAGSPPAFLVLASDGLWDVVSEGRVAALLAKAAAKEGDGQLWAQEAADLLLKQAVDGRSKDDISIMVLCLQPGKKK</sequence>
<dbReference type="AlphaFoldDB" id="A0A699YTX2"/>
<dbReference type="EMBL" id="BLLF01000639">
    <property type="protein sequence ID" value="GFH13667.1"/>
    <property type="molecule type" value="Genomic_DNA"/>
</dbReference>
<dbReference type="Gene3D" id="3.60.40.10">
    <property type="entry name" value="PPM-type phosphatase domain"/>
    <property type="match status" value="1"/>
</dbReference>
<name>A0A699YTX2_HAELA</name>
<dbReference type="InterPro" id="IPR015655">
    <property type="entry name" value="PP2C"/>
</dbReference>
<evidence type="ECO:0000313" key="3">
    <source>
        <dbReference type="Proteomes" id="UP000485058"/>
    </source>
</evidence>
<accession>A0A699YTX2</accession>
<evidence type="ECO:0000259" key="1">
    <source>
        <dbReference type="PROSITE" id="PS51746"/>
    </source>
</evidence>
<dbReference type="PANTHER" id="PTHR47992">
    <property type="entry name" value="PROTEIN PHOSPHATASE"/>
    <property type="match status" value="1"/>
</dbReference>
<evidence type="ECO:0000313" key="2">
    <source>
        <dbReference type="EMBL" id="GFH13667.1"/>
    </source>
</evidence>
<gene>
    <name evidence="2" type="ORF">HaLaN_09598</name>
</gene>
<proteinExistence type="predicted"/>
<dbReference type="SUPFAM" id="SSF81606">
    <property type="entry name" value="PP2C-like"/>
    <property type="match status" value="1"/>
</dbReference>
<keyword evidence="3" id="KW-1185">Reference proteome</keyword>
<dbReference type="InterPro" id="IPR001932">
    <property type="entry name" value="PPM-type_phosphatase-like_dom"/>
</dbReference>